<proteinExistence type="predicted"/>
<dbReference type="Proteomes" id="UP000316639">
    <property type="component" value="Unassembled WGS sequence"/>
</dbReference>
<protein>
    <submittedName>
        <fullName evidence="2">Uncharacterized protein</fullName>
    </submittedName>
</protein>
<dbReference type="AlphaFoldDB" id="A0A563ELV1"/>
<reference evidence="2 3" key="1">
    <citation type="submission" date="2019-07" db="EMBL/GenBank/DDBJ databases">
        <title>Lentzea xizangensis sp. nov., isolated from Qinghai-Tibetan Plateau Soils.</title>
        <authorList>
            <person name="Huang J."/>
        </authorList>
    </citation>
    <scope>NUCLEOTIDE SEQUENCE [LARGE SCALE GENOMIC DNA]</scope>
    <source>
        <strain evidence="2 3">FXJ1.1311</strain>
    </source>
</reference>
<feature type="transmembrane region" description="Helical" evidence="1">
    <location>
        <begin position="125"/>
        <end position="144"/>
    </location>
</feature>
<accession>A0A563ELV1</accession>
<evidence type="ECO:0000313" key="3">
    <source>
        <dbReference type="Proteomes" id="UP000316639"/>
    </source>
</evidence>
<keyword evidence="1" id="KW-0812">Transmembrane</keyword>
<dbReference type="RefSeq" id="WP_146356700.1">
    <property type="nucleotide sequence ID" value="NZ_VOBR01000022.1"/>
</dbReference>
<gene>
    <name evidence="2" type="ORF">FKR81_29380</name>
</gene>
<name>A0A563ELV1_9PSEU</name>
<evidence type="ECO:0000256" key="1">
    <source>
        <dbReference type="SAM" id="Phobius"/>
    </source>
</evidence>
<evidence type="ECO:0000313" key="2">
    <source>
        <dbReference type="EMBL" id="TWP48096.1"/>
    </source>
</evidence>
<keyword evidence="1" id="KW-1133">Transmembrane helix</keyword>
<comment type="caution">
    <text evidence="2">The sequence shown here is derived from an EMBL/GenBank/DDBJ whole genome shotgun (WGS) entry which is preliminary data.</text>
</comment>
<dbReference type="EMBL" id="VOBR01000022">
    <property type="protein sequence ID" value="TWP48096.1"/>
    <property type="molecule type" value="Genomic_DNA"/>
</dbReference>
<feature type="transmembrane region" description="Helical" evidence="1">
    <location>
        <begin position="97"/>
        <end position="119"/>
    </location>
</feature>
<keyword evidence="1" id="KW-0472">Membrane</keyword>
<organism evidence="2 3">
    <name type="scientific">Lentzea tibetensis</name>
    <dbReference type="NCBI Taxonomy" id="2591470"/>
    <lineage>
        <taxon>Bacteria</taxon>
        <taxon>Bacillati</taxon>
        <taxon>Actinomycetota</taxon>
        <taxon>Actinomycetes</taxon>
        <taxon>Pseudonocardiales</taxon>
        <taxon>Pseudonocardiaceae</taxon>
        <taxon>Lentzea</taxon>
    </lineage>
</organism>
<keyword evidence="3" id="KW-1185">Reference proteome</keyword>
<sequence length="149" mass="15890">MLRVVESDKLSGTTAWAKCQKLSLASGDTVRLVVHGYEAERVYVTLREGVVFENVLAVSPAVWARLHDLTGSGHIEAEPVPLSFGDVMRRKFTARHVAGILALLTAVLVLFAAAVTAFLERDGLVLALCAVGAACGVAAFVVAWRGTDR</sequence>